<dbReference type="KEGG" id="brb:EH207_06195"/>
<evidence type="ECO:0000259" key="1">
    <source>
        <dbReference type="Pfam" id="PF13304"/>
    </source>
</evidence>
<dbReference type="Proteomes" id="UP000299580">
    <property type="component" value="Chromosome"/>
</dbReference>
<accession>A0A4P8QLX3</accession>
<dbReference type="AlphaFoldDB" id="A0A4P8QLX3"/>
<dbReference type="GO" id="GO:0005524">
    <property type="term" value="F:ATP binding"/>
    <property type="evidence" value="ECO:0007669"/>
    <property type="project" value="InterPro"/>
</dbReference>
<dbReference type="Gene3D" id="3.40.50.300">
    <property type="entry name" value="P-loop containing nucleotide triphosphate hydrolases"/>
    <property type="match status" value="1"/>
</dbReference>
<dbReference type="GO" id="GO:0016887">
    <property type="term" value="F:ATP hydrolysis activity"/>
    <property type="evidence" value="ECO:0007669"/>
    <property type="project" value="InterPro"/>
</dbReference>
<evidence type="ECO:0000313" key="3">
    <source>
        <dbReference type="Proteomes" id="UP000299580"/>
    </source>
</evidence>
<reference evidence="2 3" key="1">
    <citation type="submission" date="2018-11" db="EMBL/GenBank/DDBJ databases">
        <title>Genome sequences of Brenneria nigrifluens and Brenneria rubrifaciens.</title>
        <authorList>
            <person name="Poret-Peterson A.T."/>
            <person name="McClean A.E."/>
            <person name="Kluepfel D.A."/>
        </authorList>
    </citation>
    <scope>NUCLEOTIDE SEQUENCE [LARGE SCALE GENOMIC DNA]</scope>
    <source>
        <strain evidence="2 3">6D370</strain>
    </source>
</reference>
<dbReference type="RefSeq" id="WP_137713197.1">
    <property type="nucleotide sequence ID" value="NZ_CP034035.1"/>
</dbReference>
<dbReference type="InterPro" id="IPR051396">
    <property type="entry name" value="Bact_Antivir_Def_Nuclease"/>
</dbReference>
<gene>
    <name evidence="2" type="ORF">EH207_06195</name>
</gene>
<dbReference type="Pfam" id="PF13304">
    <property type="entry name" value="AAA_21"/>
    <property type="match status" value="1"/>
</dbReference>
<dbReference type="OrthoDB" id="8442375at2"/>
<dbReference type="InterPro" id="IPR003959">
    <property type="entry name" value="ATPase_AAA_core"/>
</dbReference>
<dbReference type="EMBL" id="CP034035">
    <property type="protein sequence ID" value="QCR08142.1"/>
    <property type="molecule type" value="Genomic_DNA"/>
</dbReference>
<dbReference type="InterPro" id="IPR027417">
    <property type="entry name" value="P-loop_NTPase"/>
</dbReference>
<keyword evidence="3" id="KW-1185">Reference proteome</keyword>
<organism evidence="2 3">
    <name type="scientific">Brenneria rubrifaciens</name>
    <dbReference type="NCBI Taxonomy" id="55213"/>
    <lineage>
        <taxon>Bacteria</taxon>
        <taxon>Pseudomonadati</taxon>
        <taxon>Pseudomonadota</taxon>
        <taxon>Gammaproteobacteria</taxon>
        <taxon>Enterobacterales</taxon>
        <taxon>Pectobacteriaceae</taxon>
        <taxon>Brenneria</taxon>
    </lineage>
</organism>
<dbReference type="PANTHER" id="PTHR43581">
    <property type="entry name" value="ATP/GTP PHOSPHATASE"/>
    <property type="match status" value="1"/>
</dbReference>
<evidence type="ECO:0000313" key="2">
    <source>
        <dbReference type="EMBL" id="QCR08142.1"/>
    </source>
</evidence>
<dbReference type="PANTHER" id="PTHR43581:SF4">
    <property type="entry name" value="ATP_GTP PHOSPHATASE"/>
    <property type="match status" value="1"/>
</dbReference>
<name>A0A4P8QLX3_9GAMM</name>
<protein>
    <recommendedName>
        <fullName evidence="1">ATPase AAA-type core domain-containing protein</fullName>
    </recommendedName>
</protein>
<feature type="domain" description="ATPase AAA-type core" evidence="1">
    <location>
        <begin position="421"/>
        <end position="693"/>
    </location>
</feature>
<proteinExistence type="predicted"/>
<dbReference type="SUPFAM" id="SSF52540">
    <property type="entry name" value="P-loop containing nucleoside triphosphate hydrolases"/>
    <property type="match status" value="1"/>
</dbReference>
<sequence length="745" mass="86369">MNIEQIRPRISKNLKNLFLDPNNYRFVDNDQHKNVSGKDILDPTIQRRTRFFIEGNRQENIRDLIASFKANGYLDVDIIQVKDLGDNNYLVLEGNRRVTALKVLQEAHEKGFDIGKLDPSIFRSVPFEIHNNQDVEKHLIVMGLKHISGNKKWSTFNQSKLLYDFLKPYEKEARDEYVEKEDELINSLGISKTRLRSMLRVYNLISLYKESEYGEQFEPNMFGVFEEIIKKPVIKSWLDWNDNGYYARNSVNLDRLFSWISKTDEYLERNELEEDLEEDSNGEYVELDPIITKSLEIRDLALFINNEKALKVMEDERSLARGLAASGSVNQQNYKNALSKLEDSLKDLNLYSSLISQEDLRFLDNAKEQLTQIMPKQTAINIEGGNYTTNFEYGVKKHFKSIHIKKYKFFKDFALDNFNKINIIAGFNNAGKTSLLEAIYLLTQRNDISSYFNLIRQKNKISTLSPTLLNALFQDKIILSGVFDDTNVTVEMVKYDDSSIDKQDDYIASYSLKSSIDGEFRNNTVHTFIHERMRRNADQVSHLCSSSFKSPYFYDIDDLLGDYNKSIGASLTSVSSSESDDLNIQSAIGLVIDFMNKIEPTIKDVRFTEDMELKRFIVESAYDFNRSFDLTSYGEGIQRIFYIALSFAACRNGVLFIDEFETAIHYSLLLEFTRFIQQLAERFNVQVFLTSHSGECIKAFLENEYNNDYITGFQLSKIDDKVVVKRADGERFGYLIQNIDLDIRG</sequence>